<dbReference type="KEGG" id="dzi:111278336"/>
<organism evidence="1 2">
    <name type="scientific">Durio zibethinus</name>
    <name type="common">Durian</name>
    <dbReference type="NCBI Taxonomy" id="66656"/>
    <lineage>
        <taxon>Eukaryota</taxon>
        <taxon>Viridiplantae</taxon>
        <taxon>Streptophyta</taxon>
        <taxon>Embryophyta</taxon>
        <taxon>Tracheophyta</taxon>
        <taxon>Spermatophyta</taxon>
        <taxon>Magnoliopsida</taxon>
        <taxon>eudicotyledons</taxon>
        <taxon>Gunneridae</taxon>
        <taxon>Pentapetalae</taxon>
        <taxon>rosids</taxon>
        <taxon>malvids</taxon>
        <taxon>Malvales</taxon>
        <taxon>Malvaceae</taxon>
        <taxon>Helicteroideae</taxon>
        <taxon>Durio</taxon>
    </lineage>
</organism>
<dbReference type="OrthoDB" id="1002091at2759"/>
<keyword evidence="1" id="KW-1185">Reference proteome</keyword>
<sequence>MSYAELYPLLLENYLIAPIPAEPRKPPFPECYDPNARCEYHFGIIGHSLENCTALKHRVQGLMKAGYLSFDTKMKPVIHNNPSLIHVKMEKQREVGVGLALFGPSPRIVHDVFKDSYLRKRGQLSLHTYSTRASTIIMENEGASRMDRVEKTQGEIGETVTGMQQNVNRQLTELKQMIVELTKGKEVVETYRTREETAVETPLYLSGFTYVQDPHVSQTPQTTDQPYIGHFTKLPSVQTNINPGHTPHDFTTVPNVDDHKKLKKLKRVPDPSEDIVMKDKYDLLEGRLKAIESHDVYENVDANELSLVPDLIIPSKFKALNFEKYNETGCPKIHLAQYCHKMFEKQSNSYLERFITGILEAIPIYVGVSSGSINPPKYEKEPNESYKEYAVRWKNMASQVQPPLTNRELNSLFVDTLPSPYYDKIEDGIRRGRIINTGDEKRGDIFAKQAQEIIVKGQNERNLTMMQEDPTDDYSQWLPYCPQPIFTIDDFPRPLHLYAQIPSPRTEPRINLSHSQSRKRKRAKVYHSLSIPYAELFTLLIENHMISVVPARPRKPPYPKWYDPNAKCEFHDGVKGHSIEDCTAFKDKVQALIDADAAKFKELVGGFDD</sequence>
<evidence type="ECO:0000313" key="2">
    <source>
        <dbReference type="RefSeq" id="XP_022720743.1"/>
    </source>
</evidence>
<dbReference type="Proteomes" id="UP000515121">
    <property type="component" value="Unplaced"/>
</dbReference>
<proteinExistence type="predicted"/>
<dbReference type="RefSeq" id="XP_022720743.1">
    <property type="nucleotide sequence ID" value="XM_022865008.1"/>
</dbReference>
<evidence type="ECO:0000313" key="1">
    <source>
        <dbReference type="Proteomes" id="UP000515121"/>
    </source>
</evidence>
<reference evidence="2" key="1">
    <citation type="submission" date="2025-08" db="UniProtKB">
        <authorList>
            <consortium name="RefSeq"/>
        </authorList>
    </citation>
    <scope>IDENTIFICATION</scope>
    <source>
        <tissue evidence="2">Fruit stalk</tissue>
    </source>
</reference>
<dbReference type="PANTHER" id="PTHR32108">
    <property type="entry name" value="DNA-DIRECTED RNA POLYMERASE SUBUNIT ALPHA"/>
    <property type="match status" value="1"/>
</dbReference>
<dbReference type="PANTHER" id="PTHR32108:SF9">
    <property type="entry name" value="REVERSE TRANSCRIPTASE RNASE H-LIKE DOMAIN-CONTAINING PROTEIN"/>
    <property type="match status" value="1"/>
</dbReference>
<dbReference type="AlphaFoldDB" id="A0A6P5WXY8"/>
<dbReference type="GeneID" id="111278336"/>
<protein>
    <submittedName>
        <fullName evidence="2">Uncharacterized protein LOC111278336</fullName>
    </submittedName>
</protein>
<gene>
    <name evidence="2" type="primary">LOC111278336</name>
</gene>
<name>A0A6P5WXY8_DURZI</name>
<accession>A0A6P5WXY8</accession>